<dbReference type="Gene3D" id="3.40.50.720">
    <property type="entry name" value="NAD(P)-binding Rossmann-like Domain"/>
    <property type="match status" value="1"/>
</dbReference>
<dbReference type="InterPro" id="IPR001509">
    <property type="entry name" value="Epimerase_deHydtase"/>
</dbReference>
<accession>A0ABQ2F971</accession>
<dbReference type="RefSeq" id="WP_022922524.1">
    <property type="nucleotide sequence ID" value="NZ_BMLB01000004.1"/>
</dbReference>
<evidence type="ECO:0000259" key="1">
    <source>
        <dbReference type="Pfam" id="PF01370"/>
    </source>
</evidence>
<name>A0ABQ2F971_9MICO</name>
<feature type="domain" description="NAD-dependent epimerase/dehydratase" evidence="1">
    <location>
        <begin position="4"/>
        <end position="216"/>
    </location>
</feature>
<sequence length="295" mass="31326">MRFVVTGATGTLGRYVVNRLRDSGHDVLGLSRTGAGGHTATDYSVESLSALFQGADGVVDLAAARPRPDERLDLATTVVTAGNVLEAACRAWVRTLVQASSVAVYGPEAPRPLHEASPTRPRSPYALGKLTVERWARLDDYVELRTVSLRLSHLIGLGDDSGSLVSTYLRRATAGENLEVHEPLGPARGYLYAGDAARAVELALCTETAGGAVNVAGPHLLTPAQLAQVVSEEVGGSVVGGDPAWRHAPWHSTADEVDTTRAREALGFAPEHDVRTALQEIRQVLDRQAVSEQVS</sequence>
<protein>
    <submittedName>
        <fullName evidence="2">Nucleoside-diphosphate sugar epimerase</fullName>
    </submittedName>
</protein>
<dbReference type="SUPFAM" id="SSF51735">
    <property type="entry name" value="NAD(P)-binding Rossmann-fold domains"/>
    <property type="match status" value="1"/>
</dbReference>
<organism evidence="2 3">
    <name type="scientific">Ornithinimicrobium pekingense</name>
    <dbReference type="NCBI Taxonomy" id="384677"/>
    <lineage>
        <taxon>Bacteria</taxon>
        <taxon>Bacillati</taxon>
        <taxon>Actinomycetota</taxon>
        <taxon>Actinomycetes</taxon>
        <taxon>Micrococcales</taxon>
        <taxon>Ornithinimicrobiaceae</taxon>
        <taxon>Ornithinimicrobium</taxon>
    </lineage>
</organism>
<comment type="caution">
    <text evidence="2">The sequence shown here is derived from an EMBL/GenBank/DDBJ whole genome shotgun (WGS) entry which is preliminary data.</text>
</comment>
<dbReference type="Pfam" id="PF01370">
    <property type="entry name" value="Epimerase"/>
    <property type="match status" value="1"/>
</dbReference>
<dbReference type="PANTHER" id="PTHR43245">
    <property type="entry name" value="BIFUNCTIONAL POLYMYXIN RESISTANCE PROTEIN ARNA"/>
    <property type="match status" value="1"/>
</dbReference>
<reference evidence="3" key="1">
    <citation type="journal article" date="2019" name="Int. J. Syst. Evol. Microbiol.">
        <title>The Global Catalogue of Microorganisms (GCM) 10K type strain sequencing project: providing services to taxonomists for standard genome sequencing and annotation.</title>
        <authorList>
            <consortium name="The Broad Institute Genomics Platform"/>
            <consortium name="The Broad Institute Genome Sequencing Center for Infectious Disease"/>
            <person name="Wu L."/>
            <person name="Ma J."/>
        </authorList>
    </citation>
    <scope>NUCLEOTIDE SEQUENCE [LARGE SCALE GENOMIC DNA]</scope>
    <source>
        <strain evidence="3">CGMCC 1.5362</strain>
    </source>
</reference>
<dbReference type="InterPro" id="IPR036291">
    <property type="entry name" value="NAD(P)-bd_dom_sf"/>
</dbReference>
<dbReference type="InterPro" id="IPR050177">
    <property type="entry name" value="Lipid_A_modif_metabolic_enz"/>
</dbReference>
<evidence type="ECO:0000313" key="2">
    <source>
        <dbReference type="EMBL" id="GGK71072.1"/>
    </source>
</evidence>
<evidence type="ECO:0000313" key="3">
    <source>
        <dbReference type="Proteomes" id="UP000662111"/>
    </source>
</evidence>
<dbReference type="Proteomes" id="UP000662111">
    <property type="component" value="Unassembled WGS sequence"/>
</dbReference>
<dbReference type="CDD" id="cd08946">
    <property type="entry name" value="SDR_e"/>
    <property type="match status" value="1"/>
</dbReference>
<keyword evidence="3" id="KW-1185">Reference proteome</keyword>
<proteinExistence type="predicted"/>
<gene>
    <name evidence="2" type="ORF">GCM10011509_19360</name>
</gene>
<dbReference type="EMBL" id="BMLB01000004">
    <property type="protein sequence ID" value="GGK71072.1"/>
    <property type="molecule type" value="Genomic_DNA"/>
</dbReference>